<sequence>MSTHNERSILAIIFGGDLFQIKNVLQVSDLVVPDHIRLKKPRIHHSDDL</sequence>
<organism evidence="1 2">
    <name type="scientific">Dentiscutata erythropus</name>
    <dbReference type="NCBI Taxonomy" id="1348616"/>
    <lineage>
        <taxon>Eukaryota</taxon>
        <taxon>Fungi</taxon>
        <taxon>Fungi incertae sedis</taxon>
        <taxon>Mucoromycota</taxon>
        <taxon>Glomeromycotina</taxon>
        <taxon>Glomeromycetes</taxon>
        <taxon>Diversisporales</taxon>
        <taxon>Gigasporaceae</taxon>
        <taxon>Dentiscutata</taxon>
    </lineage>
</organism>
<evidence type="ECO:0000313" key="2">
    <source>
        <dbReference type="Proteomes" id="UP000789405"/>
    </source>
</evidence>
<proteinExistence type="predicted"/>
<feature type="non-terminal residue" evidence="1">
    <location>
        <position position="49"/>
    </location>
</feature>
<dbReference type="AlphaFoldDB" id="A0A9N9HVK1"/>
<reference evidence="1" key="1">
    <citation type="submission" date="2021-06" db="EMBL/GenBank/DDBJ databases">
        <authorList>
            <person name="Kallberg Y."/>
            <person name="Tangrot J."/>
            <person name="Rosling A."/>
        </authorList>
    </citation>
    <scope>NUCLEOTIDE SEQUENCE</scope>
    <source>
        <strain evidence="1">MA453B</strain>
    </source>
</reference>
<dbReference type="Proteomes" id="UP000789405">
    <property type="component" value="Unassembled WGS sequence"/>
</dbReference>
<name>A0A9N9HVK1_9GLOM</name>
<protein>
    <submittedName>
        <fullName evidence="1">13195_t:CDS:1</fullName>
    </submittedName>
</protein>
<keyword evidence="2" id="KW-1185">Reference proteome</keyword>
<accession>A0A9N9HVK1</accession>
<comment type="caution">
    <text evidence="1">The sequence shown here is derived from an EMBL/GenBank/DDBJ whole genome shotgun (WGS) entry which is preliminary data.</text>
</comment>
<evidence type="ECO:0000313" key="1">
    <source>
        <dbReference type="EMBL" id="CAG8708108.1"/>
    </source>
</evidence>
<dbReference type="EMBL" id="CAJVPY010009383">
    <property type="protein sequence ID" value="CAG8708108.1"/>
    <property type="molecule type" value="Genomic_DNA"/>
</dbReference>
<gene>
    <name evidence="1" type="ORF">DERYTH_LOCUS13405</name>
</gene>